<gene>
    <name evidence="1" type="ORF">HK23_07345</name>
</gene>
<sequence length="293" mass="34110">MRNIMKAAAVTYIFNEDINLAIWVDHYGREFGRENLFIIDSGSDQKPSINLDGINVINLPKILFDDANKSFALSALQNTLVRYYDCTVVSDCDEILVANPQKYRNLKDYIQNGLSDYATAIGLNIVHAIDREPPMDFNQPIISQRHYAIFNSFETKTLISRLPLTWSPGLHYTKNPQKIDPDLFNFHLKLFDYETAMTRHTKNKKNIWQNEQEMTKSHHHTSLEVFFSSTFKPVLDMLSNGILDPFNFDEKINKLEKNSQKDDEGFFYFNSEEYQFVEIPEYFNNSIRCSIGL</sequence>
<dbReference type="EMBL" id="JOPG01000024">
    <property type="protein sequence ID" value="OUJ04922.1"/>
    <property type="molecule type" value="Genomic_DNA"/>
</dbReference>
<protein>
    <recommendedName>
        <fullName evidence="3">Glycosyl transferase family 2</fullName>
    </recommendedName>
</protein>
<evidence type="ECO:0008006" key="3">
    <source>
        <dbReference type="Google" id="ProtNLM"/>
    </source>
</evidence>
<proteinExistence type="predicted"/>
<name>A0A1Y3G460_9PROT</name>
<evidence type="ECO:0000313" key="2">
    <source>
        <dbReference type="Proteomes" id="UP000242683"/>
    </source>
</evidence>
<dbReference type="Proteomes" id="UP000242683">
    <property type="component" value="Unassembled WGS sequence"/>
</dbReference>
<dbReference type="AlphaFoldDB" id="A0A1Y3G460"/>
<comment type="caution">
    <text evidence="1">The sequence shown here is derived from an EMBL/GenBank/DDBJ whole genome shotgun (WGS) entry which is preliminary data.</text>
</comment>
<organism evidence="1 2">
    <name type="scientific">Acetobacter malorum</name>
    <dbReference type="NCBI Taxonomy" id="178901"/>
    <lineage>
        <taxon>Bacteria</taxon>
        <taxon>Pseudomonadati</taxon>
        <taxon>Pseudomonadota</taxon>
        <taxon>Alphaproteobacteria</taxon>
        <taxon>Acetobacterales</taxon>
        <taxon>Acetobacteraceae</taxon>
        <taxon>Acetobacter</taxon>
    </lineage>
</organism>
<reference evidence="2" key="1">
    <citation type="submission" date="2014-06" db="EMBL/GenBank/DDBJ databases">
        <authorList>
            <person name="Winans N.J."/>
            <person name="Newell P.D."/>
            <person name="Douglas A.E."/>
        </authorList>
    </citation>
    <scope>NUCLEOTIDE SEQUENCE [LARGE SCALE GENOMIC DNA]</scope>
    <source>
        <strain evidence="2">DsW_057</strain>
    </source>
</reference>
<accession>A0A1Y3G460</accession>
<evidence type="ECO:0000313" key="1">
    <source>
        <dbReference type="EMBL" id="OUJ04922.1"/>
    </source>
</evidence>